<dbReference type="AlphaFoldDB" id="A0A4S8PM86"/>
<dbReference type="OrthoDB" id="9804442at2"/>
<evidence type="ECO:0000313" key="5">
    <source>
        <dbReference type="Proteomes" id="UP000305792"/>
    </source>
</evidence>
<dbReference type="PROSITE" id="PS00893">
    <property type="entry name" value="NUDIX_BOX"/>
    <property type="match status" value="1"/>
</dbReference>
<dbReference type="SUPFAM" id="SSF55811">
    <property type="entry name" value="Nudix"/>
    <property type="match status" value="1"/>
</dbReference>
<dbReference type="Pfam" id="PF00293">
    <property type="entry name" value="NUDIX"/>
    <property type="match status" value="1"/>
</dbReference>
<evidence type="ECO:0000259" key="3">
    <source>
        <dbReference type="PROSITE" id="PS51462"/>
    </source>
</evidence>
<dbReference type="InterPro" id="IPR000086">
    <property type="entry name" value="NUDIX_hydrolase_dom"/>
</dbReference>
<comment type="similarity">
    <text evidence="1">Belongs to the Nudix hydrolase family.</text>
</comment>
<evidence type="ECO:0000313" key="4">
    <source>
        <dbReference type="EMBL" id="THV29639.1"/>
    </source>
</evidence>
<dbReference type="GO" id="GO:0016787">
    <property type="term" value="F:hydrolase activity"/>
    <property type="evidence" value="ECO:0007669"/>
    <property type="project" value="UniProtKB-KW"/>
</dbReference>
<dbReference type="Gene3D" id="3.90.79.10">
    <property type="entry name" value="Nucleoside Triphosphate Pyrophosphohydrolase"/>
    <property type="match status" value="1"/>
</dbReference>
<accession>A0A4S8PM86</accession>
<dbReference type="EMBL" id="STGX01000005">
    <property type="protein sequence ID" value="THV29639.1"/>
    <property type="molecule type" value="Genomic_DNA"/>
</dbReference>
<evidence type="ECO:0000256" key="2">
    <source>
        <dbReference type="ARBA" id="ARBA00022801"/>
    </source>
</evidence>
<evidence type="ECO:0000256" key="1">
    <source>
        <dbReference type="ARBA" id="ARBA00005582"/>
    </source>
</evidence>
<dbReference type="PANTHER" id="PTHR43736">
    <property type="entry name" value="ADP-RIBOSE PYROPHOSPHATASE"/>
    <property type="match status" value="1"/>
</dbReference>
<sequence>MTTTHHDARGRALFRYTADMVVFYRDDVLLIERGTDPFKGLRAFPGGHVAHDENSREAAVRELAEETGVHVRIDHTHRVGVYDAPGRDPRGPVVATVYAVSVPQRPVIHHGDDAARAVWVDVETALEGSLAFDHHDALNDAYSLLLIRRLDHY</sequence>
<keyword evidence="2 4" id="KW-0378">Hydrolase</keyword>
<dbReference type="RefSeq" id="WP_136529382.1">
    <property type="nucleotide sequence ID" value="NZ_STGX01000005.1"/>
</dbReference>
<dbReference type="PROSITE" id="PS51462">
    <property type="entry name" value="NUDIX"/>
    <property type="match status" value="1"/>
</dbReference>
<organism evidence="4 5">
    <name type="scientific">Glycomyces paridis</name>
    <dbReference type="NCBI Taxonomy" id="2126555"/>
    <lineage>
        <taxon>Bacteria</taxon>
        <taxon>Bacillati</taxon>
        <taxon>Actinomycetota</taxon>
        <taxon>Actinomycetes</taxon>
        <taxon>Glycomycetales</taxon>
        <taxon>Glycomycetaceae</taxon>
        <taxon>Glycomyces</taxon>
    </lineage>
</organism>
<dbReference type="CDD" id="cd18873">
    <property type="entry name" value="NUDIX_NadM_like"/>
    <property type="match status" value="1"/>
</dbReference>
<comment type="caution">
    <text evidence="4">The sequence shown here is derived from an EMBL/GenBank/DDBJ whole genome shotgun (WGS) entry which is preliminary data.</text>
</comment>
<protein>
    <submittedName>
        <fullName evidence="4">NUDIX hydrolase</fullName>
    </submittedName>
</protein>
<dbReference type="PANTHER" id="PTHR43736:SF1">
    <property type="entry name" value="DIHYDRONEOPTERIN TRIPHOSPHATE DIPHOSPHATASE"/>
    <property type="match status" value="1"/>
</dbReference>
<keyword evidence="5" id="KW-1185">Reference proteome</keyword>
<dbReference type="InterPro" id="IPR015797">
    <property type="entry name" value="NUDIX_hydrolase-like_dom_sf"/>
</dbReference>
<reference evidence="4 5" key="1">
    <citation type="journal article" date="2018" name="Int. J. Syst. Evol. Microbiol.">
        <title>Glycomyces paridis sp. nov., isolated from the medicinal plant Paris polyphylla.</title>
        <authorList>
            <person name="Fang X.M."/>
            <person name="Bai J.L."/>
            <person name="Su J."/>
            <person name="Zhao L.L."/>
            <person name="Liu H.Y."/>
            <person name="Ma B.P."/>
            <person name="Zhang Y.Q."/>
            <person name="Yu L.Y."/>
        </authorList>
    </citation>
    <scope>NUCLEOTIDE SEQUENCE [LARGE SCALE GENOMIC DNA]</scope>
    <source>
        <strain evidence="4 5">CPCC 204357</strain>
    </source>
</reference>
<proteinExistence type="inferred from homology"/>
<gene>
    <name evidence="4" type="ORF">E9998_09150</name>
</gene>
<dbReference type="Proteomes" id="UP000305792">
    <property type="component" value="Unassembled WGS sequence"/>
</dbReference>
<name>A0A4S8PM86_9ACTN</name>
<feature type="domain" description="Nudix hydrolase" evidence="3">
    <location>
        <begin position="4"/>
        <end position="142"/>
    </location>
</feature>
<dbReference type="InterPro" id="IPR020084">
    <property type="entry name" value="NUDIX_hydrolase_CS"/>
</dbReference>